<keyword evidence="2" id="KW-1133">Transmembrane helix</keyword>
<name>A0A2T0JZJ4_9ACTN</name>
<feature type="transmembrane region" description="Helical" evidence="2">
    <location>
        <begin position="12"/>
        <end position="31"/>
    </location>
</feature>
<organism evidence="3 4">
    <name type="scientific">Actinoplanes italicus</name>
    <dbReference type="NCBI Taxonomy" id="113567"/>
    <lineage>
        <taxon>Bacteria</taxon>
        <taxon>Bacillati</taxon>
        <taxon>Actinomycetota</taxon>
        <taxon>Actinomycetes</taxon>
        <taxon>Micromonosporales</taxon>
        <taxon>Micromonosporaceae</taxon>
        <taxon>Actinoplanes</taxon>
    </lineage>
</organism>
<feature type="region of interest" description="Disordered" evidence="1">
    <location>
        <begin position="343"/>
        <end position="380"/>
    </location>
</feature>
<dbReference type="RefSeq" id="WP_106328540.1">
    <property type="nucleotide sequence ID" value="NZ_BOMO01000138.1"/>
</dbReference>
<feature type="transmembrane region" description="Helical" evidence="2">
    <location>
        <begin position="277"/>
        <end position="299"/>
    </location>
</feature>
<keyword evidence="4" id="KW-1185">Reference proteome</keyword>
<proteinExistence type="predicted"/>
<evidence type="ECO:0000313" key="4">
    <source>
        <dbReference type="Proteomes" id="UP000239415"/>
    </source>
</evidence>
<evidence type="ECO:0000256" key="2">
    <source>
        <dbReference type="SAM" id="Phobius"/>
    </source>
</evidence>
<dbReference type="Pfam" id="PF09852">
    <property type="entry name" value="DUF2079"/>
    <property type="match status" value="1"/>
</dbReference>
<evidence type="ECO:0000256" key="1">
    <source>
        <dbReference type="SAM" id="MobiDB-lite"/>
    </source>
</evidence>
<sequence length="534" mass="58627">MLVKVRDAAIRTLLSPAGWIVAIAIVFYSKWAKAQYDALTVGACDLGIFYQAVQGWAGSGWPMVPIKGYVQLGDHFSPAFALLAPLVWIHDEAITLVYAQIVLICLSGIPIYHIFRRRWGILVGSGMLLAYLASHAVFGTIAFPVHEVMFGALFLAWGLERMLAGKWTQATILFAALVTVKEDGGLMCALLGLYALFNRRWRHGAFLIGWGVVWFVVTLKFIIPNLNPGGFTYAKDYQASLHADGLFAGIPYMLTHPLEILGLMSDQPAKVETWQQLFIPVGFAALASPLALLIVPIMLSRMLSSRDTQWSSDLYYDMPLMPILFAAAADGFRRIGSLVDRARGLGPDPDPQLPPRRPAAEPEEKPDEKPDGEPVETPAKRAWWNPRTATILAAIAAPVFVWFAVQDARDHKIVQWYQGTAPEFNNVGIVGEAPEALSLIPGGVTVRATNNLLIPLLPTNEVTLIGSNVDSGDWAIIDNWNPSCPIGRKELPQIKTQLDQMGFRQIYVSPSKRLVVLQRTAPAVQPIRGTGTAS</sequence>
<feature type="transmembrane region" description="Helical" evidence="2">
    <location>
        <begin position="388"/>
        <end position="405"/>
    </location>
</feature>
<dbReference type="InterPro" id="IPR018650">
    <property type="entry name" value="STSV1_Orf64"/>
</dbReference>
<feature type="transmembrane region" description="Helical" evidence="2">
    <location>
        <begin position="204"/>
        <end position="223"/>
    </location>
</feature>
<reference evidence="3 4" key="1">
    <citation type="submission" date="2018-03" db="EMBL/GenBank/DDBJ databases">
        <title>Genomic Encyclopedia of Archaeal and Bacterial Type Strains, Phase II (KMG-II): from individual species to whole genera.</title>
        <authorList>
            <person name="Goeker M."/>
        </authorList>
    </citation>
    <scope>NUCLEOTIDE SEQUENCE [LARGE SCALE GENOMIC DNA]</scope>
    <source>
        <strain evidence="3 4">DSM 43146</strain>
    </source>
</reference>
<gene>
    <name evidence="3" type="ORF">CLV67_123149</name>
</gene>
<feature type="compositionally biased region" description="Pro residues" evidence="1">
    <location>
        <begin position="348"/>
        <end position="357"/>
    </location>
</feature>
<dbReference type="OrthoDB" id="5240834at2"/>
<feature type="transmembrane region" description="Helical" evidence="2">
    <location>
        <begin position="171"/>
        <end position="197"/>
    </location>
</feature>
<protein>
    <submittedName>
        <fullName evidence="3">Putative membrane protein DUF2079</fullName>
    </submittedName>
</protein>
<dbReference type="AlphaFoldDB" id="A0A2T0JZJ4"/>
<evidence type="ECO:0000313" key="3">
    <source>
        <dbReference type="EMBL" id="PRX14763.1"/>
    </source>
</evidence>
<feature type="transmembrane region" description="Helical" evidence="2">
    <location>
        <begin position="93"/>
        <end position="115"/>
    </location>
</feature>
<keyword evidence="2" id="KW-0472">Membrane</keyword>
<dbReference type="Proteomes" id="UP000239415">
    <property type="component" value="Unassembled WGS sequence"/>
</dbReference>
<dbReference type="EMBL" id="PVMZ01000023">
    <property type="protein sequence ID" value="PRX14763.1"/>
    <property type="molecule type" value="Genomic_DNA"/>
</dbReference>
<accession>A0A2T0JZJ4</accession>
<feature type="compositionally biased region" description="Basic and acidic residues" evidence="1">
    <location>
        <begin position="358"/>
        <end position="372"/>
    </location>
</feature>
<keyword evidence="2" id="KW-0812">Transmembrane</keyword>
<comment type="caution">
    <text evidence="3">The sequence shown here is derived from an EMBL/GenBank/DDBJ whole genome shotgun (WGS) entry which is preliminary data.</text>
</comment>